<reference evidence="1 2" key="1">
    <citation type="submission" date="2012-04" db="EMBL/GenBank/DDBJ databases">
        <authorList>
            <person name="Genoscope - CEA"/>
        </authorList>
    </citation>
    <scope>NUCLEOTIDE SEQUENCE [LARGE SCALE GENOMIC DNA]</scope>
    <source>
        <strain evidence="1 2">9807</strain>
    </source>
</reference>
<dbReference type="HOGENOM" id="CLU_2936402_0_0_3"/>
<comment type="caution">
    <text evidence="1">The sequence shown here is derived from an EMBL/GenBank/DDBJ whole genome shotgun (WGS) entry which is preliminary data.</text>
</comment>
<proteinExistence type="predicted"/>
<name>I4H4F4_MICAE</name>
<dbReference type="Proteomes" id="UP000003613">
    <property type="component" value="Unassembled WGS sequence"/>
</dbReference>
<evidence type="ECO:0000313" key="2">
    <source>
        <dbReference type="Proteomes" id="UP000003613"/>
    </source>
</evidence>
<gene>
    <name evidence="1" type="ORF">MICAF_2340004</name>
</gene>
<sequence length="60" mass="7245">MKTRGFERRFSQHLAPVLREKPPKPLRCLHFTFIQQALSKWFQLDYNQLLTQKISTDNIK</sequence>
<evidence type="ECO:0000313" key="1">
    <source>
        <dbReference type="EMBL" id="CCI16928.1"/>
    </source>
</evidence>
<protein>
    <submittedName>
        <fullName evidence="1">Uncharacterized protein</fullName>
    </submittedName>
</protein>
<dbReference type="EMBL" id="CAIM01000151">
    <property type="protein sequence ID" value="CCI16928.1"/>
    <property type="molecule type" value="Genomic_DNA"/>
</dbReference>
<organism evidence="1 2">
    <name type="scientific">Microcystis aeruginosa PCC 9807</name>
    <dbReference type="NCBI Taxonomy" id="1160283"/>
    <lineage>
        <taxon>Bacteria</taxon>
        <taxon>Bacillati</taxon>
        <taxon>Cyanobacteriota</taxon>
        <taxon>Cyanophyceae</taxon>
        <taxon>Oscillatoriophycideae</taxon>
        <taxon>Chroococcales</taxon>
        <taxon>Microcystaceae</taxon>
        <taxon>Microcystis</taxon>
    </lineage>
</organism>
<dbReference type="AlphaFoldDB" id="I4H4F4"/>
<accession>I4H4F4</accession>